<sequence length="291" mass="34078">MEFFSFDDITPDKLRALQLKELEILCYLKKICFENELTFFLAGGTLIGAKREGGFIPWDDDIDCFMLREDYEILTRKWNEIADTRLYSLCRTNKTENYHHTAMSIKANNTTFINTHSQDVDINHGVSIDIIPIDIAPRYKLGRIKQILCAFIFSVYNAQRIPNNKGKFLKLLTGIALAMVPSKKLRYLLWSKSEKEMSKWTLEDGDYLVELVTGPKAIFRLLEKKWFLDVSMVPFETDFMPVAIGHEEYLSLIFGDYMKLPPENERYPKHDIVYVNLNEPYKKFKGVYYNK</sequence>
<dbReference type="PATRIC" id="fig|1158612.3.peg.775"/>
<proteinExistence type="predicted"/>
<dbReference type="InterPro" id="IPR052942">
    <property type="entry name" value="LPS_cholinephosphotransferase"/>
</dbReference>
<dbReference type="Proteomes" id="UP000013840">
    <property type="component" value="Unassembled WGS sequence"/>
</dbReference>
<name>R3U623_9ENTE</name>
<dbReference type="RefSeq" id="WP_010770947.1">
    <property type="nucleotide sequence ID" value="NZ_KB946332.1"/>
</dbReference>
<dbReference type="GO" id="GO:0009100">
    <property type="term" value="P:glycoprotein metabolic process"/>
    <property type="evidence" value="ECO:0007669"/>
    <property type="project" value="UniProtKB-ARBA"/>
</dbReference>
<feature type="domain" description="LicD/FKTN/FKRP nucleotidyltransferase" evidence="1">
    <location>
        <begin position="32"/>
        <end position="255"/>
    </location>
</feature>
<organism evidence="2 3">
    <name type="scientific">Enterococcus caccae ATCC BAA-1240</name>
    <dbReference type="NCBI Taxonomy" id="1158612"/>
    <lineage>
        <taxon>Bacteria</taxon>
        <taxon>Bacillati</taxon>
        <taxon>Bacillota</taxon>
        <taxon>Bacilli</taxon>
        <taxon>Lactobacillales</taxon>
        <taxon>Enterococcaceae</taxon>
        <taxon>Enterococcus</taxon>
    </lineage>
</organism>
<dbReference type="PANTHER" id="PTHR43404:SF2">
    <property type="entry name" value="LIPOPOLYSACCHARIDE CHOLINEPHOSPHOTRANSFERASE LICD"/>
    <property type="match status" value="1"/>
</dbReference>
<evidence type="ECO:0000259" key="1">
    <source>
        <dbReference type="Pfam" id="PF04991"/>
    </source>
</evidence>
<evidence type="ECO:0000313" key="2">
    <source>
        <dbReference type="EMBL" id="EOL49389.1"/>
    </source>
</evidence>
<accession>R3U623</accession>
<dbReference type="OrthoDB" id="9786100at2"/>
<dbReference type="InterPro" id="IPR007074">
    <property type="entry name" value="LicD/FKTN/FKRP_NTP_transf"/>
</dbReference>
<dbReference type="AlphaFoldDB" id="R3U623"/>
<dbReference type="eggNOG" id="COG3475">
    <property type="taxonomic scope" value="Bacteria"/>
</dbReference>
<gene>
    <name evidence="2" type="ORF">UC7_00766</name>
</gene>
<protein>
    <recommendedName>
        <fullName evidence="1">LicD/FKTN/FKRP nucleotidyltransferase domain-containing protein</fullName>
    </recommendedName>
</protein>
<dbReference type="Pfam" id="PF04991">
    <property type="entry name" value="LicD"/>
    <property type="match status" value="1"/>
</dbReference>
<dbReference type="EMBL" id="AJAU01000008">
    <property type="protein sequence ID" value="EOL49389.1"/>
    <property type="molecule type" value="Genomic_DNA"/>
</dbReference>
<dbReference type="PANTHER" id="PTHR43404">
    <property type="entry name" value="LIPOPOLYSACCHARIDE CHOLINEPHOSPHOTRANSFERASE LICD"/>
    <property type="match status" value="1"/>
</dbReference>
<keyword evidence="3" id="KW-1185">Reference proteome</keyword>
<dbReference type="STRING" id="317735.RU98_GL001079"/>
<comment type="caution">
    <text evidence="2">The sequence shown here is derived from an EMBL/GenBank/DDBJ whole genome shotgun (WGS) entry which is preliminary data.</text>
</comment>
<reference evidence="2 3" key="1">
    <citation type="submission" date="2013-02" db="EMBL/GenBank/DDBJ databases">
        <title>The Genome Sequence of Enterococcus caccae BAA-1240.</title>
        <authorList>
            <consortium name="The Broad Institute Genome Sequencing Platform"/>
            <consortium name="The Broad Institute Genome Sequencing Center for Infectious Disease"/>
            <person name="Earl A.M."/>
            <person name="Gilmore M.S."/>
            <person name="Lebreton F."/>
            <person name="Walker B."/>
            <person name="Young S.K."/>
            <person name="Zeng Q."/>
            <person name="Gargeya S."/>
            <person name="Fitzgerald M."/>
            <person name="Haas B."/>
            <person name="Abouelleil A."/>
            <person name="Alvarado L."/>
            <person name="Arachchi H.M."/>
            <person name="Berlin A.M."/>
            <person name="Chapman S.B."/>
            <person name="Dewar J."/>
            <person name="Goldberg J."/>
            <person name="Griggs A."/>
            <person name="Gujja S."/>
            <person name="Hansen M."/>
            <person name="Howarth C."/>
            <person name="Imamovic A."/>
            <person name="Larimer J."/>
            <person name="McCowan C."/>
            <person name="Murphy C."/>
            <person name="Neiman D."/>
            <person name="Pearson M."/>
            <person name="Priest M."/>
            <person name="Roberts A."/>
            <person name="Saif S."/>
            <person name="Shea T."/>
            <person name="Sisk P."/>
            <person name="Sykes S."/>
            <person name="Wortman J."/>
            <person name="Nusbaum C."/>
            <person name="Birren B."/>
        </authorList>
    </citation>
    <scope>NUCLEOTIDE SEQUENCE [LARGE SCALE GENOMIC DNA]</scope>
    <source>
        <strain evidence="2 3">ATCC BAA-1240</strain>
    </source>
</reference>
<evidence type="ECO:0000313" key="3">
    <source>
        <dbReference type="Proteomes" id="UP000013840"/>
    </source>
</evidence>